<dbReference type="eggNOG" id="COG3103">
    <property type="taxonomic scope" value="Bacteria"/>
</dbReference>
<sequence length="863" mass="95513">MRIFIKYSLLLVLLLLSTVSASAQHITVTVPSSVAAGENFRLSYTVDTQNVEEFKAGTMPSAIEVIAGPYTSRQSSYQMINGHTSSTSSVTYTYTLYIAKPGVYTIAPACAIIGGRKIYAKAVKVSVAGHAKGSNGNGAAGTGGANIRSAGSRISGNDLFIRVSANKKQVYEQEPILLTYKVYTLVELTQLKGDMPDLTGFHTQEIKLPQQKSFHIERVNGRPYRCVTWSQYVMYPQMTGKLTIPSITFQGVVVQQDRSVDPFEAFFNGGSGYVEVNKNIQAPSLSINVLPLPHRPANFSGGVGAFTISAQLTKASVKVGDPVNLRVVVSGTGNLKLIKQPVVAFPKDFEQYDAKVTDKTQLTAAGLQGNMLYDFVAVPRHQGDFTIPPVELTYYHLGMHSYRTVKTQPLRVHVLPGAGGETSVDDYATKDNDIRPLMRDSRLYSTSNDFFFGSAAYVIALCLPLFLFAVLLIVFRKRAIAMNDRVALRGKKANKVATKRLRKAHQLLLAGNEALFYDEILRTLWGYVSDKLNMSVELLSRENIVERLQQQAVAPHVIDLFIGALDECEFERYAPGDAKGNMNKTLESAMQAITEIECTFKAKKSATSRRRNTATLFAVLIAIAMQWLSLSSAQAMTMQEANKAYTERNYQQAIKDYEALLHQGRSVALYYNLGNAYYRTDNITQAILNYERALRLSPGNSDIRFNLQLARSKTIDKYADGEEMFFITWYHAVVNLLGVDGWAVLSIICVVVALFALLIYLFTAPLWLKKTGFFTTIVGFVFFVLAVAMAYQQQVSFAHQDDAIVIAPAVGVKKTPVRGGADDFVIHEGTKVHIKDRSIPLWWGIVAPDGREGWLLRSTVEHI</sequence>
<evidence type="ECO:0000256" key="3">
    <source>
        <dbReference type="SAM" id="SignalP"/>
    </source>
</evidence>
<dbReference type="AlphaFoldDB" id="A0A1T4PHJ4"/>
<keyword evidence="2" id="KW-1133">Transmembrane helix</keyword>
<evidence type="ECO:0000313" key="5">
    <source>
        <dbReference type="Proteomes" id="UP000190065"/>
    </source>
</evidence>
<dbReference type="PROSITE" id="PS50005">
    <property type="entry name" value="TPR"/>
    <property type="match status" value="1"/>
</dbReference>
<keyword evidence="2" id="KW-0472">Membrane</keyword>
<keyword evidence="2" id="KW-0812">Transmembrane</keyword>
<dbReference type="InterPro" id="IPR011990">
    <property type="entry name" value="TPR-like_helical_dom_sf"/>
</dbReference>
<dbReference type="PROSITE" id="PS50293">
    <property type="entry name" value="TPR_REGION"/>
    <property type="match status" value="1"/>
</dbReference>
<dbReference type="InterPro" id="IPR025738">
    <property type="entry name" value="BatD"/>
</dbReference>
<evidence type="ECO:0000256" key="1">
    <source>
        <dbReference type="PROSITE-ProRule" id="PRU00339"/>
    </source>
</evidence>
<organism evidence="4 5">
    <name type="scientific">Segatella oulorum</name>
    <dbReference type="NCBI Taxonomy" id="28136"/>
    <lineage>
        <taxon>Bacteria</taxon>
        <taxon>Pseudomonadati</taxon>
        <taxon>Bacteroidota</taxon>
        <taxon>Bacteroidia</taxon>
        <taxon>Bacteroidales</taxon>
        <taxon>Prevotellaceae</taxon>
        <taxon>Segatella</taxon>
    </lineage>
</organism>
<dbReference type="PANTHER" id="PTHR40940:SF2">
    <property type="entry name" value="BATD"/>
    <property type="match status" value="1"/>
</dbReference>
<feature type="transmembrane region" description="Helical" evidence="2">
    <location>
        <begin position="450"/>
        <end position="475"/>
    </location>
</feature>
<accession>A0A1T4PHJ4</accession>
<feature type="signal peptide" evidence="3">
    <location>
        <begin position="1"/>
        <end position="23"/>
    </location>
</feature>
<dbReference type="eggNOG" id="COG0457">
    <property type="taxonomic scope" value="Bacteria"/>
</dbReference>
<protein>
    <submittedName>
        <fullName evidence="4">Tetratricopeptide (TPR) repeat</fullName>
    </submittedName>
</protein>
<evidence type="ECO:0000256" key="2">
    <source>
        <dbReference type="SAM" id="Phobius"/>
    </source>
</evidence>
<dbReference type="SMART" id="SM00028">
    <property type="entry name" value="TPR"/>
    <property type="match status" value="1"/>
</dbReference>
<keyword evidence="1" id="KW-0802">TPR repeat</keyword>
<feature type="transmembrane region" description="Helical" evidence="2">
    <location>
        <begin position="773"/>
        <end position="791"/>
    </location>
</feature>
<gene>
    <name evidence="4" type="ORF">SAMN02745202_01427</name>
</gene>
<dbReference type="RefSeq" id="WP_025070983.1">
    <property type="nucleotide sequence ID" value="NZ_FUXK01000014.1"/>
</dbReference>
<feature type="repeat" description="TPR" evidence="1">
    <location>
        <begin position="667"/>
        <end position="700"/>
    </location>
</feature>
<feature type="chain" id="PRO_5010540706" evidence="3">
    <location>
        <begin position="24"/>
        <end position="863"/>
    </location>
</feature>
<dbReference type="Proteomes" id="UP000190065">
    <property type="component" value="Unassembled WGS sequence"/>
</dbReference>
<dbReference type="Pfam" id="PF13432">
    <property type="entry name" value="TPR_16"/>
    <property type="match status" value="1"/>
</dbReference>
<reference evidence="4 5" key="1">
    <citation type="submission" date="2017-02" db="EMBL/GenBank/DDBJ databases">
        <authorList>
            <person name="Peterson S.W."/>
        </authorList>
    </citation>
    <scope>NUCLEOTIDE SEQUENCE [LARGE SCALE GENOMIC DNA]</scope>
    <source>
        <strain evidence="4 5">ATCC 43324</strain>
    </source>
</reference>
<feature type="transmembrane region" description="Helical" evidence="2">
    <location>
        <begin position="613"/>
        <end position="630"/>
    </location>
</feature>
<name>A0A1T4PHJ4_9BACT</name>
<feature type="transmembrane region" description="Helical" evidence="2">
    <location>
        <begin position="742"/>
        <end position="761"/>
    </location>
</feature>
<dbReference type="Pfam" id="PF13584">
    <property type="entry name" value="BatD"/>
    <property type="match status" value="3"/>
</dbReference>
<dbReference type="STRING" id="28136.SAMN02745202_01427"/>
<dbReference type="PANTHER" id="PTHR40940">
    <property type="entry name" value="PROTEIN BATD-RELATED"/>
    <property type="match status" value="1"/>
</dbReference>
<evidence type="ECO:0000313" key="4">
    <source>
        <dbReference type="EMBL" id="SJZ90288.1"/>
    </source>
</evidence>
<dbReference type="SUPFAM" id="SSF48452">
    <property type="entry name" value="TPR-like"/>
    <property type="match status" value="1"/>
</dbReference>
<dbReference type="InterPro" id="IPR019734">
    <property type="entry name" value="TPR_rpt"/>
</dbReference>
<dbReference type="EMBL" id="FUXK01000014">
    <property type="protein sequence ID" value="SJZ90288.1"/>
    <property type="molecule type" value="Genomic_DNA"/>
</dbReference>
<dbReference type="Gene3D" id="1.25.40.10">
    <property type="entry name" value="Tetratricopeptide repeat domain"/>
    <property type="match status" value="1"/>
</dbReference>
<proteinExistence type="predicted"/>
<keyword evidence="3" id="KW-0732">Signal</keyword>